<keyword evidence="2" id="KW-1133">Transmembrane helix</keyword>
<feature type="compositionally biased region" description="Polar residues" evidence="1">
    <location>
        <begin position="1"/>
        <end position="13"/>
    </location>
</feature>
<reference evidence="3 4" key="1">
    <citation type="journal article" date="2016" name="Nat. Commun.">
        <title>Ectomycorrhizal ecology is imprinted in the genome of the dominant symbiotic fungus Cenococcum geophilum.</title>
        <authorList>
            <consortium name="DOE Joint Genome Institute"/>
            <person name="Peter M."/>
            <person name="Kohler A."/>
            <person name="Ohm R.A."/>
            <person name="Kuo A."/>
            <person name="Krutzmann J."/>
            <person name="Morin E."/>
            <person name="Arend M."/>
            <person name="Barry K.W."/>
            <person name="Binder M."/>
            <person name="Choi C."/>
            <person name="Clum A."/>
            <person name="Copeland A."/>
            <person name="Grisel N."/>
            <person name="Haridas S."/>
            <person name="Kipfer T."/>
            <person name="LaButti K."/>
            <person name="Lindquist E."/>
            <person name="Lipzen A."/>
            <person name="Maire R."/>
            <person name="Meier B."/>
            <person name="Mihaltcheva S."/>
            <person name="Molinier V."/>
            <person name="Murat C."/>
            <person name="Poggeler S."/>
            <person name="Quandt C.A."/>
            <person name="Sperisen C."/>
            <person name="Tritt A."/>
            <person name="Tisserant E."/>
            <person name="Crous P.W."/>
            <person name="Henrissat B."/>
            <person name="Nehls U."/>
            <person name="Egli S."/>
            <person name="Spatafora J.W."/>
            <person name="Grigoriev I.V."/>
            <person name="Martin F.M."/>
        </authorList>
    </citation>
    <scope>NUCLEOTIDE SEQUENCE [LARGE SCALE GENOMIC DNA]</scope>
    <source>
        <strain evidence="3 4">CBS 207.34</strain>
    </source>
</reference>
<feature type="region of interest" description="Disordered" evidence="1">
    <location>
        <begin position="1"/>
        <end position="22"/>
    </location>
</feature>
<keyword evidence="2" id="KW-0812">Transmembrane</keyword>
<proteinExistence type="predicted"/>
<dbReference type="OrthoDB" id="190201at2759"/>
<dbReference type="Proteomes" id="UP000250140">
    <property type="component" value="Unassembled WGS sequence"/>
</dbReference>
<feature type="compositionally biased region" description="Polar residues" evidence="1">
    <location>
        <begin position="68"/>
        <end position="78"/>
    </location>
</feature>
<evidence type="ECO:0000313" key="3">
    <source>
        <dbReference type="EMBL" id="OCL03031.1"/>
    </source>
</evidence>
<keyword evidence="2" id="KW-0472">Membrane</keyword>
<dbReference type="EMBL" id="KV750826">
    <property type="protein sequence ID" value="OCL03031.1"/>
    <property type="molecule type" value="Genomic_DNA"/>
</dbReference>
<name>A0A8E2EQI7_9PEZI</name>
<feature type="compositionally biased region" description="Polar residues" evidence="1">
    <location>
        <begin position="87"/>
        <end position="103"/>
    </location>
</feature>
<keyword evidence="4" id="KW-1185">Reference proteome</keyword>
<evidence type="ECO:0000256" key="1">
    <source>
        <dbReference type="SAM" id="MobiDB-lite"/>
    </source>
</evidence>
<accession>A0A8E2EQI7</accession>
<evidence type="ECO:0000256" key="2">
    <source>
        <dbReference type="SAM" id="Phobius"/>
    </source>
</evidence>
<feature type="region of interest" description="Disordered" evidence="1">
    <location>
        <begin position="67"/>
        <end position="127"/>
    </location>
</feature>
<gene>
    <name evidence="3" type="ORF">AOQ84DRAFT_442991</name>
</gene>
<dbReference type="AlphaFoldDB" id="A0A8E2EQI7"/>
<evidence type="ECO:0000313" key="4">
    <source>
        <dbReference type="Proteomes" id="UP000250140"/>
    </source>
</evidence>
<protein>
    <submittedName>
        <fullName evidence="3">Uncharacterized protein</fullName>
    </submittedName>
</protein>
<organism evidence="3 4">
    <name type="scientific">Glonium stellatum</name>
    <dbReference type="NCBI Taxonomy" id="574774"/>
    <lineage>
        <taxon>Eukaryota</taxon>
        <taxon>Fungi</taxon>
        <taxon>Dikarya</taxon>
        <taxon>Ascomycota</taxon>
        <taxon>Pezizomycotina</taxon>
        <taxon>Dothideomycetes</taxon>
        <taxon>Pleosporomycetidae</taxon>
        <taxon>Gloniales</taxon>
        <taxon>Gloniaceae</taxon>
        <taxon>Glonium</taxon>
    </lineage>
</organism>
<feature type="transmembrane region" description="Helical" evidence="2">
    <location>
        <begin position="242"/>
        <end position="265"/>
    </location>
</feature>
<sequence>MRIASETQLSSHPTGLENLETLPHVRGEQVPTSMLYALLPSIIQNRIPRLPSIRRSVNDFRDRLNHARSLSTSAQESGLETPPPTYMSRQGSVTPNRWSTVMTDTEESDDTSAYGRPISSGSTLPVSTTSEAESGINWKYANQGLTLTAQAYQESSLLRDDEEGLPPFSRQLYIHGIFYLLRGLPADMSPEEVMSVQAAIPQNVIEVLRLGPACQALIPTVTRRPPNPDGGLGEEASILHRVIAALVLQFFITVQVILPYIKLFVGHAYRYEREHRISERVFSKGVHTMDEFGRWCVQFTHTICKMNDGKVGQAINELTIWWVRGVTGGIYQGISEGVVVLGVERSQIPWTRGTAMD</sequence>